<comment type="caution">
    <text evidence="2">The sequence shown here is derived from an EMBL/GenBank/DDBJ whole genome shotgun (WGS) entry which is preliminary data.</text>
</comment>
<dbReference type="EMBL" id="JALLAZ020000104">
    <property type="protein sequence ID" value="KAL3803914.1"/>
    <property type="molecule type" value="Genomic_DNA"/>
</dbReference>
<proteinExistence type="predicted"/>
<protein>
    <submittedName>
        <fullName evidence="2">Uncharacterized protein</fullName>
    </submittedName>
</protein>
<gene>
    <name evidence="2" type="ORF">ACHAW5_010684</name>
</gene>
<organism evidence="2 3">
    <name type="scientific">Stephanodiscus triporus</name>
    <dbReference type="NCBI Taxonomy" id="2934178"/>
    <lineage>
        <taxon>Eukaryota</taxon>
        <taxon>Sar</taxon>
        <taxon>Stramenopiles</taxon>
        <taxon>Ochrophyta</taxon>
        <taxon>Bacillariophyta</taxon>
        <taxon>Coscinodiscophyceae</taxon>
        <taxon>Thalassiosirophycidae</taxon>
        <taxon>Stephanodiscales</taxon>
        <taxon>Stephanodiscaceae</taxon>
        <taxon>Stephanodiscus</taxon>
    </lineage>
</organism>
<reference evidence="2 3" key="1">
    <citation type="submission" date="2024-10" db="EMBL/GenBank/DDBJ databases">
        <title>Updated reference genomes for cyclostephanoid diatoms.</title>
        <authorList>
            <person name="Roberts W.R."/>
            <person name="Alverson A.J."/>
        </authorList>
    </citation>
    <scope>NUCLEOTIDE SEQUENCE [LARGE SCALE GENOMIC DNA]</scope>
    <source>
        <strain evidence="2 3">AJA276-08</strain>
    </source>
</reference>
<dbReference type="AlphaFoldDB" id="A0ABD3QUT5"/>
<feature type="compositionally biased region" description="Acidic residues" evidence="1">
    <location>
        <begin position="150"/>
        <end position="168"/>
    </location>
</feature>
<dbReference type="Proteomes" id="UP001530315">
    <property type="component" value="Unassembled WGS sequence"/>
</dbReference>
<evidence type="ECO:0000256" key="1">
    <source>
        <dbReference type="SAM" id="MobiDB-lite"/>
    </source>
</evidence>
<accession>A0ABD3QUT5</accession>
<feature type="region of interest" description="Disordered" evidence="1">
    <location>
        <begin position="337"/>
        <end position="358"/>
    </location>
</feature>
<evidence type="ECO:0000313" key="3">
    <source>
        <dbReference type="Proteomes" id="UP001530315"/>
    </source>
</evidence>
<evidence type="ECO:0000313" key="2">
    <source>
        <dbReference type="EMBL" id="KAL3803914.1"/>
    </source>
</evidence>
<sequence>MANNSALTDESDSAKSDTASHMARVLHGVGSGVKSAIDEYAMHECADETFTVQTMHAIRCNSQDNSYADDGESEEKIIHRGAVSSADVSTKCFTQDFESRFHDGDEIQSTTKCCYEKEKHQGDDPVEFEYYQYDGNNHRDDARQEQFNAEQDDTEEAIDQEDNDEDDGASVIDTINSGGSSAINSLMSEYVDVDVLLQNGGKNVKSSLSTIKEYHQDSDGYQSSEASNDGSKELQRVHTNLGRLFEESSEGEDTSANDFGASSGMDKEVHTSIRSDSEDGYESNGYEPREQKKKTRNSSRSHRSKKFFPPGPLCSLQFLDEIEKKEFDTPLWRRMKRKRSTLSSVRAQKDSRRRSLCH</sequence>
<feature type="region of interest" description="Disordered" evidence="1">
    <location>
        <begin position="245"/>
        <end position="314"/>
    </location>
</feature>
<feature type="compositionally biased region" description="Basic residues" evidence="1">
    <location>
        <begin position="291"/>
        <end position="306"/>
    </location>
</feature>
<feature type="region of interest" description="Disordered" evidence="1">
    <location>
        <begin position="149"/>
        <end position="169"/>
    </location>
</feature>
<feature type="compositionally biased region" description="Basic and acidic residues" evidence="1">
    <location>
        <begin position="265"/>
        <end position="277"/>
    </location>
</feature>
<name>A0ABD3QUT5_9STRA</name>
<keyword evidence="3" id="KW-1185">Reference proteome</keyword>